<reference evidence="1" key="1">
    <citation type="journal article" date="2023" name="G3 (Bethesda)">
        <title>Whole genome assemblies of Zophobas morio and Tenebrio molitor.</title>
        <authorList>
            <person name="Kaur S."/>
            <person name="Stinson S.A."/>
            <person name="diCenzo G.C."/>
        </authorList>
    </citation>
    <scope>NUCLEOTIDE SEQUENCE</scope>
    <source>
        <strain evidence="1">QUZm001</strain>
    </source>
</reference>
<gene>
    <name evidence="1" type="ORF">Zmor_000609</name>
</gene>
<comment type="caution">
    <text evidence="1">The sequence shown here is derived from an EMBL/GenBank/DDBJ whole genome shotgun (WGS) entry which is preliminary data.</text>
</comment>
<organism evidence="1 2">
    <name type="scientific">Zophobas morio</name>
    <dbReference type="NCBI Taxonomy" id="2755281"/>
    <lineage>
        <taxon>Eukaryota</taxon>
        <taxon>Metazoa</taxon>
        <taxon>Ecdysozoa</taxon>
        <taxon>Arthropoda</taxon>
        <taxon>Hexapoda</taxon>
        <taxon>Insecta</taxon>
        <taxon>Pterygota</taxon>
        <taxon>Neoptera</taxon>
        <taxon>Endopterygota</taxon>
        <taxon>Coleoptera</taxon>
        <taxon>Polyphaga</taxon>
        <taxon>Cucujiformia</taxon>
        <taxon>Tenebrionidae</taxon>
        <taxon>Zophobas</taxon>
    </lineage>
</organism>
<name>A0AA38J318_9CUCU</name>
<evidence type="ECO:0008006" key="3">
    <source>
        <dbReference type="Google" id="ProtNLM"/>
    </source>
</evidence>
<accession>A0AA38J318</accession>
<keyword evidence="2" id="KW-1185">Reference proteome</keyword>
<dbReference type="AlphaFoldDB" id="A0AA38J318"/>
<evidence type="ECO:0000313" key="1">
    <source>
        <dbReference type="EMBL" id="KAJ3665096.1"/>
    </source>
</evidence>
<dbReference type="EMBL" id="JALNTZ010000001">
    <property type="protein sequence ID" value="KAJ3665096.1"/>
    <property type="molecule type" value="Genomic_DNA"/>
</dbReference>
<dbReference type="Proteomes" id="UP001168821">
    <property type="component" value="Unassembled WGS sequence"/>
</dbReference>
<proteinExistence type="predicted"/>
<protein>
    <recommendedName>
        <fullName evidence="3">Reverse transcriptase</fullName>
    </recommendedName>
</protein>
<sequence>MAAHVDHVVSRAEKKAVAIMKLMPNIRGPGDTTRRIYAMVAKAVIMYAAPVWMKVWKTTIYKEKLERLNRRLAIRVARAYRTVRHNAVLVIAGLPPLELLAIEKTIHRKVKARKRAEETY</sequence>
<evidence type="ECO:0000313" key="2">
    <source>
        <dbReference type="Proteomes" id="UP001168821"/>
    </source>
</evidence>